<organism evidence="4">
    <name type="scientific">Onchocerca flexuosa</name>
    <dbReference type="NCBI Taxonomy" id="387005"/>
    <lineage>
        <taxon>Eukaryota</taxon>
        <taxon>Metazoa</taxon>
        <taxon>Ecdysozoa</taxon>
        <taxon>Nematoda</taxon>
        <taxon>Chromadorea</taxon>
        <taxon>Rhabditida</taxon>
        <taxon>Spirurina</taxon>
        <taxon>Spiruromorpha</taxon>
        <taxon>Filarioidea</taxon>
        <taxon>Onchocercidae</taxon>
        <taxon>Onchocerca</taxon>
    </lineage>
</organism>
<evidence type="ECO:0000313" key="4">
    <source>
        <dbReference type="WBParaSite" id="OFLC_0000488201-mRNA-1"/>
    </source>
</evidence>
<keyword evidence="3" id="KW-1185">Reference proteome</keyword>
<dbReference type="Proteomes" id="UP000267606">
    <property type="component" value="Unassembled WGS sequence"/>
</dbReference>
<proteinExistence type="predicted"/>
<feature type="signal peptide" evidence="1">
    <location>
        <begin position="1"/>
        <end position="23"/>
    </location>
</feature>
<gene>
    <name evidence="2" type="ORF">OFLC_LOCUS4883</name>
</gene>
<dbReference type="WBParaSite" id="OFLC_0000488201-mRNA-1">
    <property type="protein sequence ID" value="OFLC_0000488201-mRNA-1"/>
    <property type="gene ID" value="OFLC_0000488201"/>
</dbReference>
<dbReference type="AlphaFoldDB" id="A0A183HBM1"/>
<protein>
    <submittedName>
        <fullName evidence="4">LAM_G_DOMAIN domain-containing protein</fullName>
    </submittedName>
</protein>
<evidence type="ECO:0000313" key="3">
    <source>
        <dbReference type="Proteomes" id="UP000267606"/>
    </source>
</evidence>
<feature type="chain" id="PRO_5044552472" evidence="1">
    <location>
        <begin position="24"/>
        <end position="331"/>
    </location>
</feature>
<evidence type="ECO:0000313" key="2">
    <source>
        <dbReference type="EMBL" id="VDO41337.1"/>
    </source>
</evidence>
<reference evidence="2 3" key="2">
    <citation type="submission" date="2018-11" db="EMBL/GenBank/DDBJ databases">
        <authorList>
            <consortium name="Pathogen Informatics"/>
        </authorList>
    </citation>
    <scope>NUCLEOTIDE SEQUENCE [LARGE SCALE GENOMIC DNA]</scope>
</reference>
<dbReference type="EMBL" id="UZAJ01003932">
    <property type="protein sequence ID" value="VDO41337.1"/>
    <property type="molecule type" value="Genomic_DNA"/>
</dbReference>
<name>A0A183HBM1_9BILA</name>
<accession>A0A183HBM1</accession>
<reference evidence="4" key="1">
    <citation type="submission" date="2016-06" db="UniProtKB">
        <authorList>
            <consortium name="WormBaseParasite"/>
        </authorList>
    </citation>
    <scope>IDENTIFICATION</scope>
</reference>
<sequence>MPCCYLLPNVYLIMLVYCQFVTAKQRFERYALPTDHIVVHSSNSNVSVTDWVVVISDESKIEFQEKFLRGKVWSGNSTLYFQPHGQTENFSAHNDVFSIFELSQVMLQTKCEQIQMFLRSNRSTDGHSYMEYRADKNVNLIFSSGITQVNAFSGQWAHVSVVTWQLPVSSQVTIGSNILSNLSRQLYIASVSSNYNINITAFDAQMQMRYGNITVHITPDYRFLRIRSELYVVNLKTIISPFEISISDHEMIVRCENEQAIVQLLPNSSNIIIGTNQYSKMIIDRGREAVILGGREVRPAGNINLLSMQLKILLKSGNISFIHASTNRSQI</sequence>
<evidence type="ECO:0000256" key="1">
    <source>
        <dbReference type="SAM" id="SignalP"/>
    </source>
</evidence>
<keyword evidence="1" id="KW-0732">Signal</keyword>